<feature type="chain" id="PRO_5020378957" evidence="5">
    <location>
        <begin position="28"/>
        <end position="1184"/>
    </location>
</feature>
<evidence type="ECO:0000259" key="6">
    <source>
        <dbReference type="SMART" id="SM00560"/>
    </source>
</evidence>
<dbReference type="SUPFAM" id="SSF49899">
    <property type="entry name" value="Concanavalin A-like lectins/glucanases"/>
    <property type="match status" value="2"/>
</dbReference>
<accession>A0A4Q7PQ99</accession>
<keyword evidence="4" id="KW-0812">Transmembrane</keyword>
<dbReference type="Gene3D" id="2.60.120.200">
    <property type="match status" value="2"/>
</dbReference>
<feature type="compositionally biased region" description="Polar residues" evidence="3">
    <location>
        <begin position="1138"/>
        <end position="1148"/>
    </location>
</feature>
<dbReference type="Gene3D" id="1.20.1270.70">
    <property type="entry name" value="Designed single chain three-helix bundle"/>
    <property type="match status" value="2"/>
</dbReference>
<dbReference type="SUPFAM" id="SSF56300">
    <property type="entry name" value="Metallo-dependent phosphatases"/>
    <property type="match status" value="1"/>
</dbReference>
<keyword evidence="8" id="KW-1185">Reference proteome</keyword>
<dbReference type="Gene3D" id="3.60.21.10">
    <property type="match status" value="1"/>
</dbReference>
<feature type="compositionally biased region" description="Acidic residues" evidence="3">
    <location>
        <begin position="1087"/>
        <end position="1130"/>
    </location>
</feature>
<keyword evidence="2" id="KW-1015">Disulfide bond</keyword>
<evidence type="ECO:0000313" key="8">
    <source>
        <dbReference type="Proteomes" id="UP000292927"/>
    </source>
</evidence>
<dbReference type="Pfam" id="PF13385">
    <property type="entry name" value="Laminin_G_3"/>
    <property type="match status" value="2"/>
</dbReference>
<feature type="signal peptide" evidence="5">
    <location>
        <begin position="1"/>
        <end position="27"/>
    </location>
</feature>
<comment type="caution">
    <text evidence="7">The sequence shown here is derived from an EMBL/GenBank/DDBJ whole genome shotgun (WGS) entry which is preliminary data.</text>
</comment>
<evidence type="ECO:0000256" key="1">
    <source>
        <dbReference type="ARBA" id="ARBA00022729"/>
    </source>
</evidence>
<evidence type="ECO:0000256" key="4">
    <source>
        <dbReference type="SAM" id="Phobius"/>
    </source>
</evidence>
<dbReference type="EMBL" id="SGXF01000001">
    <property type="protein sequence ID" value="RZT03134.1"/>
    <property type="molecule type" value="Genomic_DNA"/>
</dbReference>
<proteinExistence type="predicted"/>
<dbReference type="InterPro" id="IPR051918">
    <property type="entry name" value="STPP_CPPED1"/>
</dbReference>
<gene>
    <name evidence="7" type="ORF">EV209_1269</name>
</gene>
<dbReference type="InterPro" id="IPR013320">
    <property type="entry name" value="ConA-like_dom_sf"/>
</dbReference>
<keyword evidence="4" id="KW-0472">Membrane</keyword>
<dbReference type="Pfam" id="PF07554">
    <property type="entry name" value="FIVAR"/>
    <property type="match status" value="1"/>
</dbReference>
<reference evidence="7 8" key="1">
    <citation type="submission" date="2019-02" db="EMBL/GenBank/DDBJ databases">
        <title>Genomic Encyclopedia of Type Strains, Phase IV (KMG-IV): sequencing the most valuable type-strain genomes for metagenomic binning, comparative biology and taxonomic classification.</title>
        <authorList>
            <person name="Goeker M."/>
        </authorList>
    </citation>
    <scope>NUCLEOTIDE SEQUENCE [LARGE SCALE GENOMIC DNA]</scope>
    <source>
        <strain evidence="7 8">DSM 29486</strain>
    </source>
</reference>
<dbReference type="InterPro" id="IPR006558">
    <property type="entry name" value="LamG-like"/>
</dbReference>
<keyword evidence="1 5" id="KW-0732">Signal</keyword>
<dbReference type="Proteomes" id="UP000292927">
    <property type="component" value="Unassembled WGS sequence"/>
</dbReference>
<feature type="compositionally biased region" description="Low complexity" evidence="3">
    <location>
        <begin position="995"/>
        <end position="1053"/>
    </location>
</feature>
<evidence type="ECO:0000256" key="5">
    <source>
        <dbReference type="SAM" id="SignalP"/>
    </source>
</evidence>
<dbReference type="InterPro" id="IPR029052">
    <property type="entry name" value="Metallo-depent_PP-like"/>
</dbReference>
<dbReference type="SMART" id="SM00560">
    <property type="entry name" value="LamGL"/>
    <property type="match status" value="1"/>
</dbReference>
<dbReference type="OrthoDB" id="273314at2"/>
<feature type="compositionally biased region" description="Polar residues" evidence="3">
    <location>
        <begin position="1061"/>
        <end position="1080"/>
    </location>
</feature>
<feature type="region of interest" description="Disordered" evidence="3">
    <location>
        <begin position="993"/>
        <end position="1148"/>
    </location>
</feature>
<dbReference type="AlphaFoldDB" id="A0A4Q7PQ99"/>
<sequence length="1184" mass="127342">MHIKRLTACALAALLAISPLNLPSVSADPVQDSNLVLYSSFDDETANDASGAGNNGTITKDSQYGTVEFVEGVNGGKAIRIVNDSNHRKKNLAANFVDYGSNLKFGTSDFSVSLWYKTDAEGVSPGDTANDDHGGNDVSIFGNKDYDSGTNRGLTLGNFSANTPADVRVNFVAKQGTRVEINKVYVCDDTWHHLAATFDRDGSMSVYVDGALYGSKDISTYKDLSIDVDGQNFVLGADGVHTYGTPGATVDELRMYRSALTPDQVTELYDLDKPSVSKDLTTLHVTFDNGTAEDSSSHQTNGTIVGAVEFVDGVKGKAVKISNDASHRKGNTAEQYITFGKQPGVTFGSSDFTLAFWHKSIGHGASDSAILGNKDYASGSNVGLAVGNYHAPNVNSIDDLRMNISGKKGSRIELKNISGNNDNWHYIVTSFDRDGYMTVYMDGRKIGAVDMSGQAGTSVDDGEFVLGADGHFTYGADGCLLDEVRIIKKALTESECSNLYRSEALSLKLNEMEQMISIAGTEEYSQENINAFKASLERIKGQAANADEDTAAALCAELENAYALLQDSAKKPLLTFDVLADVHLRDSDSSRAAKFTAGLKDIAANHADSDALVTLGDNISFGSDNNSRTQYFDLIEQYAGQIPNKLIALGNHDVRKNDSSSSTGFSSNYAVAYEAYMRDNKKYRDDPDSDKVYFDKWINGYHFIVLNTEDGLKDCIDMSEEQLVWFEQKLGEGENGAAGAADPEKPVIVAVHQALNDTHPRANAYGGFTKEEELMNRVREILSGYPQAVVMSGHIHNGFGIATTMDKTYGTMIDCPSFNESENGITESGTGYQVNVYADRIHFRARNYVTATWMPEFDLILSVPSLPSVTAEAGDKVETDYTAESWGTFSGFLTNAKALLNSANESARLEVFAAAQKLKTAMAGLKVDMSELQTVYDKYAGELKEDYTPESWIEFEAAKEAAETVLKNEGGTVTPKDVADAAAALEEAAKKLIKAEQPTEPESSTEATEPSEPESSTEATEPSEPESSTEATEPSEPESSTEATEPSETETSPDVTKPTEPETSPDVTTPTETEISTDATTPAEIESSSDAEEPGETESSSDAEEPGETESSSDAEEPGETESSTEETEPGEIPSSTVESTPGTGDSTNMSWLILVTVIALATVAGSATAMEIAGRKRKQNRNQ</sequence>
<evidence type="ECO:0000256" key="3">
    <source>
        <dbReference type="SAM" id="MobiDB-lite"/>
    </source>
</evidence>
<evidence type="ECO:0000313" key="7">
    <source>
        <dbReference type="EMBL" id="RZT03134.1"/>
    </source>
</evidence>
<dbReference type="PANTHER" id="PTHR43143">
    <property type="entry name" value="METALLOPHOSPHOESTERASE, CALCINEURIN SUPERFAMILY"/>
    <property type="match status" value="1"/>
</dbReference>
<organism evidence="7 8">
    <name type="scientific">Cuneatibacter caecimuris</name>
    <dbReference type="NCBI Taxonomy" id="1796618"/>
    <lineage>
        <taxon>Bacteria</taxon>
        <taxon>Bacillati</taxon>
        <taxon>Bacillota</taxon>
        <taxon>Clostridia</taxon>
        <taxon>Lachnospirales</taxon>
        <taxon>Lachnospiraceae</taxon>
        <taxon>Cuneatibacter</taxon>
    </lineage>
</organism>
<evidence type="ECO:0000256" key="2">
    <source>
        <dbReference type="ARBA" id="ARBA00023157"/>
    </source>
</evidence>
<name>A0A4Q7PQ99_9FIRM</name>
<keyword evidence="4" id="KW-1133">Transmembrane helix</keyword>
<protein>
    <submittedName>
        <fullName evidence="7">3',5'-cyclic AMP phosphodiesterase CpdA</fullName>
    </submittedName>
</protein>
<feature type="domain" description="LamG-like jellyroll fold" evidence="6">
    <location>
        <begin position="108"/>
        <end position="263"/>
    </location>
</feature>
<feature type="transmembrane region" description="Helical" evidence="4">
    <location>
        <begin position="1150"/>
        <end position="1174"/>
    </location>
</feature>
<dbReference type="PANTHER" id="PTHR43143:SF1">
    <property type="entry name" value="SERINE_THREONINE-PROTEIN PHOSPHATASE CPPED1"/>
    <property type="match status" value="1"/>
</dbReference>